<accession>A0AA86TPK4</accession>
<dbReference type="AlphaFoldDB" id="A0AA86TPK4"/>
<evidence type="ECO:0000256" key="1">
    <source>
        <dbReference type="SAM" id="Phobius"/>
    </source>
</evidence>
<dbReference type="EMBL" id="CATOUU010000289">
    <property type="protein sequence ID" value="CAI9923635.1"/>
    <property type="molecule type" value="Genomic_DNA"/>
</dbReference>
<proteinExistence type="predicted"/>
<reference evidence="3 4" key="2">
    <citation type="submission" date="2024-07" db="EMBL/GenBank/DDBJ databases">
        <authorList>
            <person name="Akdeniz Z."/>
        </authorList>
    </citation>
    <scope>NUCLEOTIDE SEQUENCE [LARGE SCALE GENOMIC DNA]</scope>
</reference>
<reference evidence="2" key="1">
    <citation type="submission" date="2023-06" db="EMBL/GenBank/DDBJ databases">
        <authorList>
            <person name="Kurt Z."/>
        </authorList>
    </citation>
    <scope>NUCLEOTIDE SEQUENCE</scope>
</reference>
<keyword evidence="1" id="KW-0812">Transmembrane</keyword>
<name>A0AA86TPK4_9EUKA</name>
<keyword evidence="4" id="KW-1185">Reference proteome</keyword>
<keyword evidence="1" id="KW-0472">Membrane</keyword>
<comment type="caution">
    <text evidence="2">The sequence shown here is derived from an EMBL/GenBank/DDBJ whole genome shotgun (WGS) entry which is preliminary data.</text>
</comment>
<keyword evidence="1" id="KW-1133">Transmembrane helix</keyword>
<protein>
    <submittedName>
        <fullName evidence="3">Hypothetical_protein</fullName>
    </submittedName>
</protein>
<gene>
    <name evidence="2" type="ORF">HINF_LOCUS11280</name>
    <name evidence="3" type="ORF">HINF_LOCUS78996</name>
</gene>
<evidence type="ECO:0000313" key="2">
    <source>
        <dbReference type="EMBL" id="CAI9923635.1"/>
    </source>
</evidence>
<dbReference type="EMBL" id="CAXDID020000985">
    <property type="protein sequence ID" value="CAL6116286.1"/>
    <property type="molecule type" value="Genomic_DNA"/>
</dbReference>
<evidence type="ECO:0000313" key="3">
    <source>
        <dbReference type="EMBL" id="CAL6116286.1"/>
    </source>
</evidence>
<feature type="transmembrane region" description="Helical" evidence="1">
    <location>
        <begin position="134"/>
        <end position="153"/>
    </location>
</feature>
<dbReference type="Proteomes" id="UP001642409">
    <property type="component" value="Unassembled WGS sequence"/>
</dbReference>
<evidence type="ECO:0000313" key="4">
    <source>
        <dbReference type="Proteomes" id="UP001642409"/>
    </source>
</evidence>
<organism evidence="2">
    <name type="scientific">Hexamita inflata</name>
    <dbReference type="NCBI Taxonomy" id="28002"/>
    <lineage>
        <taxon>Eukaryota</taxon>
        <taxon>Metamonada</taxon>
        <taxon>Diplomonadida</taxon>
        <taxon>Hexamitidae</taxon>
        <taxon>Hexamitinae</taxon>
        <taxon>Hexamita</taxon>
    </lineage>
</organism>
<sequence length="236" mass="27617">MRLGQIGCGRQNPRCKMLSRIGMAKGIPSTSHQDWKAATAQLLPQKRRWYDTGGFPYRSAYTKQPHYPLMPVSESLVILVVDVRLLYIGVSETYDHSRGLTVSCTEDRTRTNESQVSGIYYMQIKAKKHNNMQLHPTDITFIYTIILYFYVLFNKQLIQRNGKSDLERASWSQTNTIFNQFNSRWMKFLYLYSSKNNISEQRHKRIEYCLILLKALLLDDTFDALKGLEHDTEQKK</sequence>